<dbReference type="AlphaFoldDB" id="A0A510JBA2"/>
<reference evidence="2 3" key="1">
    <citation type="submission" date="2019-07" db="EMBL/GenBank/DDBJ databases">
        <title>Complete Genome Sequence of Leptotrichia goodfellowii Strain JCM 16774.</title>
        <authorList>
            <person name="Watanabe S."/>
            <person name="Cui L."/>
        </authorList>
    </citation>
    <scope>NUCLEOTIDE SEQUENCE [LARGE SCALE GENOMIC DNA]</scope>
    <source>
        <strain evidence="2 3">JCM16774</strain>
    </source>
</reference>
<gene>
    <name evidence="2" type="ORF">JCM16774_0378</name>
</gene>
<organism evidence="2 3">
    <name type="scientific">Pseudoleptotrichia goodfellowii</name>
    <dbReference type="NCBI Taxonomy" id="157692"/>
    <lineage>
        <taxon>Bacteria</taxon>
        <taxon>Fusobacteriati</taxon>
        <taxon>Fusobacteriota</taxon>
        <taxon>Fusobacteriia</taxon>
        <taxon>Fusobacteriales</taxon>
        <taxon>Leptotrichiaceae</taxon>
        <taxon>Pseudoleptotrichia</taxon>
    </lineage>
</organism>
<dbReference type="EMBL" id="AP019822">
    <property type="protein sequence ID" value="BBM35465.1"/>
    <property type="molecule type" value="Genomic_DNA"/>
</dbReference>
<dbReference type="KEGG" id="lgo:JCM16774_0378"/>
<evidence type="ECO:0000313" key="2">
    <source>
        <dbReference type="EMBL" id="BBM35465.1"/>
    </source>
</evidence>
<feature type="domain" description="Baseplate protein J-like barrel" evidence="1">
    <location>
        <begin position="98"/>
        <end position="178"/>
    </location>
</feature>
<dbReference type="STRING" id="714315.GCA_000516535_00389"/>
<sequence length="385" mass="43453">MGFKTDKNGIIFPTFADFKEEMEKEGKIQFGEEFEINPETSLGQFLEVISYMLENTSKQLQNVYFLFWLFNKNGALLSEYASNYGIERIQGKYAYGDLTVEGTPGHIVSKGFQVRSKKGLLYKTVSNVLISSNGKAKVQIKAMEFGEEYNTEANTIVEKATGDENVTKIYNQEAITGGTFLESDEELRERILNLSTSKGGADINGIKANLLKLSQVEDCDIKENSTDERDETFELEPGHIRIVVKGLIDEEVAYAVLNTISPGIVTDGDVVMRVVTDSNQNRIIKFKQATKIEYSVRVRNIKNVSEQNKVTKDEIINSIVKETNNFKLGQYVNYEKIQSAVYQLSKQLEADVEIKKGSGSWIKEDIAIRHDEYSFLSINNIEVTL</sequence>
<accession>A0A510JBA2</accession>
<name>A0A510JBA2_9FUSO</name>
<dbReference type="Proteomes" id="UP000321606">
    <property type="component" value="Chromosome"/>
</dbReference>
<protein>
    <recommendedName>
        <fullName evidence="1">Baseplate protein J-like barrel domain-containing protein</fullName>
    </recommendedName>
</protein>
<dbReference type="OrthoDB" id="7904838at2"/>
<dbReference type="Pfam" id="PF04865">
    <property type="entry name" value="Baseplate_J"/>
    <property type="match status" value="1"/>
</dbReference>
<dbReference type="RefSeq" id="WP_026737026.1">
    <property type="nucleotide sequence ID" value="NZ_AP019822.1"/>
</dbReference>
<dbReference type="InterPro" id="IPR006949">
    <property type="entry name" value="Barrel_Baseplate_J-like"/>
</dbReference>
<evidence type="ECO:0000313" key="3">
    <source>
        <dbReference type="Proteomes" id="UP000321606"/>
    </source>
</evidence>
<proteinExistence type="predicted"/>
<evidence type="ECO:0000259" key="1">
    <source>
        <dbReference type="Pfam" id="PF04865"/>
    </source>
</evidence>